<reference evidence="2 3" key="1">
    <citation type="submission" date="2015-12" db="EMBL/GenBank/DDBJ databases">
        <title>Phylogenomics in the description of a new species in the Pseudomonas syringae group.</title>
        <authorList>
            <person name="Busquets A."/>
            <person name="Gomila M."/>
            <person name="Beiki F."/>
            <person name="Rahimian H."/>
            <person name="Mulet M."/>
            <person name="Sanchez D."/>
            <person name="Garcia-Valdes E."/>
            <person name="Lalucat J."/>
        </authorList>
    </citation>
    <scope>NUCLEOTIDE SEQUENCE [LARGE SCALE GENOMIC DNA]</scope>
    <source>
        <strain evidence="2 3">S25</strain>
    </source>
</reference>
<keyword evidence="1" id="KW-0812">Transmembrane</keyword>
<organism evidence="2 3">
    <name type="scientific">Pseudomonas maioricensis</name>
    <dbReference type="NCBI Taxonomy" id="1766623"/>
    <lineage>
        <taxon>Bacteria</taxon>
        <taxon>Pseudomonadati</taxon>
        <taxon>Pseudomonadota</taxon>
        <taxon>Gammaproteobacteria</taxon>
        <taxon>Pseudomonadales</taxon>
        <taxon>Pseudomonadaceae</taxon>
        <taxon>Pseudomonas</taxon>
    </lineage>
</organism>
<sequence>MKKELSIWNGSVFMARCSAVPARHQSPSLVCCEAFLFVVAMWYYLALYPRKLGDSMKRDLQHVKHLLELIQAHADVDGVYYDELEVKWQQSGGNAAVPLRPSECNYLLNRCADAGFITIRAA</sequence>
<dbReference type="EMBL" id="LOHG01000008">
    <property type="protein sequence ID" value="MCI8210642.1"/>
    <property type="molecule type" value="Genomic_DNA"/>
</dbReference>
<comment type="caution">
    <text evidence="2">The sequence shown here is derived from an EMBL/GenBank/DDBJ whole genome shotgun (WGS) entry which is preliminary data.</text>
</comment>
<keyword evidence="1" id="KW-0472">Membrane</keyword>
<feature type="transmembrane region" description="Helical" evidence="1">
    <location>
        <begin position="27"/>
        <end position="48"/>
    </location>
</feature>
<accession>A0ABS9ZJM2</accession>
<proteinExistence type="predicted"/>
<name>A0ABS9ZJM2_9PSED</name>
<keyword evidence="3" id="KW-1185">Reference proteome</keyword>
<gene>
    <name evidence="2" type="ORF">AUC61_13970</name>
</gene>
<evidence type="ECO:0000256" key="1">
    <source>
        <dbReference type="SAM" id="Phobius"/>
    </source>
</evidence>
<protein>
    <submittedName>
        <fullName evidence="2">Uncharacterized protein</fullName>
    </submittedName>
</protein>
<dbReference type="Proteomes" id="UP001320513">
    <property type="component" value="Unassembled WGS sequence"/>
</dbReference>
<evidence type="ECO:0000313" key="2">
    <source>
        <dbReference type="EMBL" id="MCI8210642.1"/>
    </source>
</evidence>
<keyword evidence="1" id="KW-1133">Transmembrane helix</keyword>
<evidence type="ECO:0000313" key="3">
    <source>
        <dbReference type="Proteomes" id="UP001320513"/>
    </source>
</evidence>